<dbReference type="GO" id="GO:0005829">
    <property type="term" value="C:cytosol"/>
    <property type="evidence" value="ECO:0007669"/>
    <property type="project" value="TreeGrafter"/>
</dbReference>
<dbReference type="GO" id="GO:0005813">
    <property type="term" value="C:centrosome"/>
    <property type="evidence" value="ECO:0007669"/>
    <property type="project" value="TreeGrafter"/>
</dbReference>
<comment type="similarity">
    <text evidence="2">Belongs to the CKAP2 family.</text>
</comment>
<feature type="non-terminal residue" evidence="8">
    <location>
        <position position="1"/>
    </location>
</feature>
<feature type="domain" description="Cytoskeleton-associated protein 2 C-terminal" evidence="7">
    <location>
        <begin position="405"/>
        <end position="460"/>
    </location>
</feature>
<dbReference type="InterPro" id="IPR029197">
    <property type="entry name" value="CKAP2_C"/>
</dbReference>
<evidence type="ECO:0000256" key="4">
    <source>
        <dbReference type="ARBA" id="ARBA00022553"/>
    </source>
</evidence>
<keyword evidence="5" id="KW-0206">Cytoskeleton</keyword>
<evidence type="ECO:0000313" key="9">
    <source>
        <dbReference type="Proteomes" id="UP000053872"/>
    </source>
</evidence>
<evidence type="ECO:0000256" key="6">
    <source>
        <dbReference type="SAM" id="MobiDB-lite"/>
    </source>
</evidence>
<dbReference type="InParanoid" id="A0A2I0LJQ9"/>
<dbReference type="PANTHER" id="PTHR47078:SF1">
    <property type="entry name" value="CYTOSKELETON-ASSOCIATED PROTEIN 2-LIKE"/>
    <property type="match status" value="1"/>
</dbReference>
<evidence type="ECO:0000256" key="5">
    <source>
        <dbReference type="ARBA" id="ARBA00023212"/>
    </source>
</evidence>
<dbReference type="STRING" id="8932.A0A2I0LJQ9"/>
<evidence type="ECO:0000256" key="1">
    <source>
        <dbReference type="ARBA" id="ARBA00004245"/>
    </source>
</evidence>
<protein>
    <submittedName>
        <fullName evidence="8">Cytoskeleton associated protein 2-like</fullName>
    </submittedName>
</protein>
<keyword evidence="4" id="KW-0597">Phosphoprotein</keyword>
<dbReference type="GO" id="GO:0072686">
    <property type="term" value="C:mitotic spindle"/>
    <property type="evidence" value="ECO:0007669"/>
    <property type="project" value="TreeGrafter"/>
</dbReference>
<evidence type="ECO:0000256" key="2">
    <source>
        <dbReference type="ARBA" id="ARBA00009468"/>
    </source>
</evidence>
<dbReference type="Pfam" id="PF15297">
    <property type="entry name" value="CKAP2_C"/>
    <property type="match status" value="2"/>
</dbReference>
<dbReference type="PANTHER" id="PTHR47078">
    <property type="entry name" value="CYTOSKELETON-ASSOCIATED PROTEIN 2-LIKE"/>
    <property type="match status" value="1"/>
</dbReference>
<evidence type="ECO:0000259" key="7">
    <source>
        <dbReference type="Pfam" id="PF15297"/>
    </source>
</evidence>
<keyword evidence="3" id="KW-0963">Cytoplasm</keyword>
<comment type="subcellular location">
    <subcellularLocation>
        <location evidence="1">Cytoplasm</location>
        <location evidence="1">Cytoskeleton</location>
    </subcellularLocation>
</comment>
<evidence type="ECO:0000256" key="3">
    <source>
        <dbReference type="ARBA" id="ARBA00022490"/>
    </source>
</evidence>
<feature type="region of interest" description="Disordered" evidence="6">
    <location>
        <begin position="1"/>
        <end position="203"/>
    </location>
</feature>
<evidence type="ECO:0000313" key="8">
    <source>
        <dbReference type="EMBL" id="PKK17659.1"/>
    </source>
</evidence>
<feature type="compositionally biased region" description="Polar residues" evidence="6">
    <location>
        <begin position="27"/>
        <end position="39"/>
    </location>
</feature>
<dbReference type="EMBL" id="AKCR02000285">
    <property type="protein sequence ID" value="PKK17659.1"/>
    <property type="molecule type" value="Genomic_DNA"/>
</dbReference>
<proteinExistence type="inferred from homology"/>
<comment type="caution">
    <text evidence="8">The sequence shown here is derived from an EMBL/GenBank/DDBJ whole genome shotgun (WGS) entry which is preliminary data.</text>
</comment>
<accession>A0A2I0LJQ9</accession>
<keyword evidence="9" id="KW-1185">Reference proteome</keyword>
<name>A0A2I0LJQ9_COLLI</name>
<dbReference type="Proteomes" id="UP000053872">
    <property type="component" value="Unassembled WGS sequence"/>
</dbReference>
<organism evidence="8 9">
    <name type="scientific">Columba livia</name>
    <name type="common">Rock dove</name>
    <dbReference type="NCBI Taxonomy" id="8932"/>
    <lineage>
        <taxon>Eukaryota</taxon>
        <taxon>Metazoa</taxon>
        <taxon>Chordata</taxon>
        <taxon>Craniata</taxon>
        <taxon>Vertebrata</taxon>
        <taxon>Euteleostomi</taxon>
        <taxon>Archelosauria</taxon>
        <taxon>Archosauria</taxon>
        <taxon>Dinosauria</taxon>
        <taxon>Saurischia</taxon>
        <taxon>Theropoda</taxon>
        <taxon>Coelurosauria</taxon>
        <taxon>Aves</taxon>
        <taxon>Neognathae</taxon>
        <taxon>Neoaves</taxon>
        <taxon>Columbimorphae</taxon>
        <taxon>Columbiformes</taxon>
        <taxon>Columbidae</taxon>
        <taxon>Columba</taxon>
    </lineage>
</organism>
<gene>
    <name evidence="8" type="primary">CKAP2L</name>
    <name evidence="8" type="ORF">A306_00014066</name>
</gene>
<dbReference type="AlphaFoldDB" id="A0A2I0LJQ9"/>
<sequence>GAAAGPRDRVKSYRAEEKPIQDKSWKTVPSSKSASQKPSVKTHPLQPPQLFTASANLLHKKTGANQEKMDMARKPLGAVPGAALKHSSRPPQLQRSPPKPPASSRPQGALNPKSSLQAGGAVRWQNPAANGGAVRKEVKVAPPRHAAASRVPGPQNQPRSTRGSKTPAINSDFRSRREGFKPRLPWASGVQDGRVPKTPSAANRRKELEAWVAAKGRVYKRPPMVMLQKTAVKLPCRNVKEKKKQEQLEKQEEAEQLSLEKINNILTECLKRVEEGGQAEEVSAVLSQLPQAHKFAKFWICKAKLLARSGPLDVKELYDATAGAGAVPIQELKEFLFDELAAGYQTSEGENTEQPVPWEPKTPCLSKRQHVEVTPCMAGGSWTLPSSIKLLVKSASRAKELQEGQEVKLVTPVRRSQRIEWGWSCYPEMLQEHDTVVSSLSEILEAEEETRFFYRKNKALPEVPELDDLSLYPPEQR</sequence>
<reference evidence="8 9" key="1">
    <citation type="journal article" date="2013" name="Science">
        <title>Genomic diversity and evolution of the head crest in the rock pigeon.</title>
        <authorList>
            <person name="Shapiro M.D."/>
            <person name="Kronenberg Z."/>
            <person name="Li C."/>
            <person name="Domyan E.T."/>
            <person name="Pan H."/>
            <person name="Campbell M."/>
            <person name="Tan H."/>
            <person name="Huff C.D."/>
            <person name="Hu H."/>
            <person name="Vickrey A.I."/>
            <person name="Nielsen S.C."/>
            <person name="Stringham S.A."/>
            <person name="Hu H."/>
            <person name="Willerslev E."/>
            <person name="Gilbert M.T."/>
            <person name="Yandell M."/>
            <person name="Zhang G."/>
            <person name="Wang J."/>
        </authorList>
    </citation>
    <scope>NUCLEOTIDE SEQUENCE [LARGE SCALE GENOMIC DNA]</scope>
    <source>
        <tissue evidence="8">Blood</tissue>
    </source>
</reference>
<feature type="domain" description="Cytoskeleton-associated protein 2 C-terminal" evidence="7">
    <location>
        <begin position="199"/>
        <end position="345"/>
    </location>
</feature>
<feature type="compositionally biased region" description="Polar residues" evidence="6">
    <location>
        <begin position="154"/>
        <end position="169"/>
    </location>
</feature>
<feature type="compositionally biased region" description="Basic and acidic residues" evidence="6">
    <location>
        <begin position="1"/>
        <end position="25"/>
    </location>
</feature>
<dbReference type="InterPro" id="IPR052855">
    <property type="entry name" value="CKAP2-like"/>
</dbReference>